<proteinExistence type="predicted"/>
<dbReference type="RefSeq" id="WP_167074430.1">
    <property type="nucleotide sequence ID" value="NZ_JAAOZC010000008.1"/>
</dbReference>
<dbReference type="EMBL" id="JAAOZC010000008">
    <property type="protein sequence ID" value="NIJ09121.1"/>
    <property type="molecule type" value="Genomic_DNA"/>
</dbReference>
<name>A0ABX0TUC0_9SPHN</name>
<dbReference type="InterPro" id="IPR036388">
    <property type="entry name" value="WH-like_DNA-bd_sf"/>
</dbReference>
<evidence type="ECO:0000313" key="2">
    <source>
        <dbReference type="Proteomes" id="UP000727456"/>
    </source>
</evidence>
<evidence type="ECO:0000313" key="1">
    <source>
        <dbReference type="EMBL" id="NIJ09121.1"/>
    </source>
</evidence>
<dbReference type="InterPro" id="IPR036390">
    <property type="entry name" value="WH_DNA-bd_sf"/>
</dbReference>
<keyword evidence="1" id="KW-0238">DNA-binding</keyword>
<comment type="caution">
    <text evidence="1">The sequence shown here is derived from an EMBL/GenBank/DDBJ whole genome shotgun (WGS) entry which is preliminary data.</text>
</comment>
<dbReference type="Gene3D" id="1.10.10.10">
    <property type="entry name" value="Winged helix-like DNA-binding domain superfamily/Winged helix DNA-binding domain"/>
    <property type="match status" value="1"/>
</dbReference>
<keyword evidence="2" id="KW-1185">Reference proteome</keyword>
<sequence>MNPPPHSAPADTVEDKLIALREIAQQSPQLHDRVSEALSAALGDVLSGDRELPGPARYIRATMKARLVRGQVFETELFRDPAWDMLLDLYDAHLQKRVTSVSSLCIAAQVPATTGLRYIAAMEKEALVTRRRDAIDQRRVLIEATPIAIEGVEKVARRFAQSI</sequence>
<dbReference type="Proteomes" id="UP000727456">
    <property type="component" value="Unassembled WGS sequence"/>
</dbReference>
<dbReference type="SUPFAM" id="SSF46785">
    <property type="entry name" value="Winged helix' DNA-binding domain"/>
    <property type="match status" value="1"/>
</dbReference>
<organism evidence="1 2">
    <name type="scientific">Sphingomonas vulcanisoli</name>
    <dbReference type="NCBI Taxonomy" id="1658060"/>
    <lineage>
        <taxon>Bacteria</taxon>
        <taxon>Pseudomonadati</taxon>
        <taxon>Pseudomonadota</taxon>
        <taxon>Alphaproteobacteria</taxon>
        <taxon>Sphingomonadales</taxon>
        <taxon>Sphingomonadaceae</taxon>
        <taxon>Sphingomonas</taxon>
    </lineage>
</organism>
<gene>
    <name evidence="1" type="ORF">FHS31_002753</name>
</gene>
<reference evidence="1 2" key="1">
    <citation type="submission" date="2020-03" db="EMBL/GenBank/DDBJ databases">
        <title>Genomic Encyclopedia of Type Strains, Phase III (KMG-III): the genomes of soil and plant-associated and newly described type strains.</title>
        <authorList>
            <person name="Whitman W."/>
        </authorList>
    </citation>
    <scope>NUCLEOTIDE SEQUENCE [LARGE SCALE GENOMIC DNA]</scope>
    <source>
        <strain evidence="1 2">CECT 8804</strain>
    </source>
</reference>
<dbReference type="GO" id="GO:0003677">
    <property type="term" value="F:DNA binding"/>
    <property type="evidence" value="ECO:0007669"/>
    <property type="project" value="UniProtKB-KW"/>
</dbReference>
<protein>
    <submittedName>
        <fullName evidence="1">DNA-binding MarR family transcriptional regulator</fullName>
    </submittedName>
</protein>
<accession>A0ABX0TUC0</accession>